<feature type="transmembrane region" description="Helical" evidence="12">
    <location>
        <begin position="157"/>
        <end position="183"/>
    </location>
</feature>
<feature type="transmembrane region" description="Helical" evidence="12">
    <location>
        <begin position="297"/>
        <end position="320"/>
    </location>
</feature>
<dbReference type="GO" id="GO:0009055">
    <property type="term" value="F:electron transfer activity"/>
    <property type="evidence" value="ECO:0007669"/>
    <property type="project" value="TreeGrafter"/>
</dbReference>
<dbReference type="Pfam" id="PF02322">
    <property type="entry name" value="Cyt_bd_oxida_II"/>
    <property type="match status" value="1"/>
</dbReference>
<dbReference type="NCBIfam" id="TIGR00203">
    <property type="entry name" value="cydB"/>
    <property type="match status" value="1"/>
</dbReference>
<evidence type="ECO:0000256" key="1">
    <source>
        <dbReference type="ARBA" id="ARBA00004651"/>
    </source>
</evidence>
<proteinExistence type="inferred from homology"/>
<feature type="transmembrane region" description="Helical" evidence="12">
    <location>
        <begin position="114"/>
        <end position="137"/>
    </location>
</feature>
<feature type="transmembrane region" description="Helical" evidence="12">
    <location>
        <begin position="222"/>
        <end position="240"/>
    </location>
</feature>
<evidence type="ECO:0000256" key="9">
    <source>
        <dbReference type="ARBA" id="ARBA00022989"/>
    </source>
</evidence>
<feature type="transmembrane region" description="Helical" evidence="12">
    <location>
        <begin position="247"/>
        <end position="269"/>
    </location>
</feature>
<keyword evidence="10" id="KW-0408">Iron</keyword>
<dbReference type="PANTHER" id="PTHR43141">
    <property type="entry name" value="CYTOCHROME BD2 SUBUNIT II"/>
    <property type="match status" value="1"/>
</dbReference>
<dbReference type="RefSeq" id="WP_028929678.1">
    <property type="nucleotide sequence ID" value="NZ_AUII01000005.1"/>
</dbReference>
<evidence type="ECO:0000256" key="12">
    <source>
        <dbReference type="SAM" id="Phobius"/>
    </source>
</evidence>
<keyword evidence="8" id="KW-0249">Electron transport</keyword>
<accession>A0A511D2V3</accession>
<evidence type="ECO:0000256" key="5">
    <source>
        <dbReference type="ARBA" id="ARBA00022617"/>
    </source>
</evidence>
<dbReference type="GO" id="GO:0005886">
    <property type="term" value="C:plasma membrane"/>
    <property type="evidence" value="ECO:0007669"/>
    <property type="project" value="UniProtKB-SubCell"/>
</dbReference>
<evidence type="ECO:0000256" key="10">
    <source>
        <dbReference type="ARBA" id="ARBA00023004"/>
    </source>
</evidence>
<sequence>MTLAEFWFLLIGFLFTGYFFLEGFDFGVGMLLPVLAHDDIDRRTMINTIGPVWDLNETWLIVAGASLFAAFPDWYATLFSGFYLPLLLVLLALIVRGVAFEYRGKVDEDAWRRRWDLCIIVGSYVPALLWGVAFANIVRGVPIDAEGDFTGSLLTLLNPYGLLGGVAAVALFCVYGAIFVALKTLGRIRRDARRLAGWIGIAAVVLTGAFLLWTLLGHGDPISWALGVLTAMALVAGLVANAREREGWAFASTGASVIGLVATLFVALFPDVMPSTTDPAFSLTVQNASSTPYTLRMMSWIALIALPFVLAYQGWTYWVFRKRIGRHSIPTQVPHGADALGQ</sequence>
<feature type="transmembrane region" description="Helical" evidence="12">
    <location>
        <begin position="6"/>
        <end position="36"/>
    </location>
</feature>
<evidence type="ECO:0000313" key="14">
    <source>
        <dbReference type="Proteomes" id="UP000321328"/>
    </source>
</evidence>
<feature type="transmembrane region" description="Helical" evidence="12">
    <location>
        <begin position="82"/>
        <end position="102"/>
    </location>
</feature>
<protein>
    <submittedName>
        <fullName evidence="13">Cytochrome c oxidase assembly protein</fullName>
    </submittedName>
</protein>
<dbReference type="GO" id="GO:0070069">
    <property type="term" value="C:cytochrome complex"/>
    <property type="evidence" value="ECO:0007669"/>
    <property type="project" value="TreeGrafter"/>
</dbReference>
<keyword evidence="5" id="KW-0349">Heme</keyword>
<evidence type="ECO:0000313" key="13">
    <source>
        <dbReference type="EMBL" id="GEL18853.1"/>
    </source>
</evidence>
<comment type="caution">
    <text evidence="13">The sequence shown here is derived from an EMBL/GenBank/DDBJ whole genome shotgun (WGS) entry which is preliminary data.</text>
</comment>
<keyword evidence="3" id="KW-0813">Transport</keyword>
<keyword evidence="6 12" id="KW-0812">Transmembrane</keyword>
<dbReference type="STRING" id="1123024.GCA_000423625_01713"/>
<dbReference type="OrthoDB" id="9776710at2"/>
<evidence type="ECO:0000256" key="6">
    <source>
        <dbReference type="ARBA" id="ARBA00022692"/>
    </source>
</evidence>
<keyword evidence="4" id="KW-1003">Cell membrane</keyword>
<evidence type="ECO:0000256" key="7">
    <source>
        <dbReference type="ARBA" id="ARBA00022723"/>
    </source>
</evidence>
<keyword evidence="7" id="KW-0479">Metal-binding</keyword>
<dbReference type="PIRSF" id="PIRSF000267">
    <property type="entry name" value="Cyt_oxidse_sub2"/>
    <property type="match status" value="1"/>
</dbReference>
<keyword evidence="11 12" id="KW-0472">Membrane</keyword>
<dbReference type="GO" id="GO:0016682">
    <property type="term" value="F:oxidoreductase activity, acting on diphenols and related substances as donors, oxygen as acceptor"/>
    <property type="evidence" value="ECO:0007669"/>
    <property type="project" value="TreeGrafter"/>
</dbReference>
<dbReference type="GO" id="GO:0046872">
    <property type="term" value="F:metal ion binding"/>
    <property type="evidence" value="ECO:0007669"/>
    <property type="project" value="UniProtKB-KW"/>
</dbReference>
<dbReference type="EMBL" id="BJVI01000026">
    <property type="protein sequence ID" value="GEL18853.1"/>
    <property type="molecule type" value="Genomic_DNA"/>
</dbReference>
<comment type="subcellular location">
    <subcellularLocation>
        <location evidence="1">Cell membrane</location>
        <topology evidence="1">Multi-pass membrane protein</topology>
    </subcellularLocation>
</comment>
<feature type="transmembrane region" description="Helical" evidence="12">
    <location>
        <begin position="195"/>
        <end position="216"/>
    </location>
</feature>
<dbReference type="Proteomes" id="UP000321328">
    <property type="component" value="Unassembled WGS sequence"/>
</dbReference>
<evidence type="ECO:0000256" key="11">
    <source>
        <dbReference type="ARBA" id="ARBA00023136"/>
    </source>
</evidence>
<gene>
    <name evidence="13" type="primary">cydB</name>
    <name evidence="13" type="ORF">PA7_26900</name>
</gene>
<evidence type="ECO:0000256" key="4">
    <source>
        <dbReference type="ARBA" id="ARBA00022475"/>
    </source>
</evidence>
<evidence type="ECO:0000256" key="8">
    <source>
        <dbReference type="ARBA" id="ARBA00022982"/>
    </source>
</evidence>
<keyword evidence="9 12" id="KW-1133">Transmembrane helix</keyword>
<evidence type="ECO:0000256" key="2">
    <source>
        <dbReference type="ARBA" id="ARBA00007543"/>
    </source>
</evidence>
<organism evidence="13 14">
    <name type="scientific">Pseudonocardia asaccharolytica DSM 44247 = NBRC 16224</name>
    <dbReference type="NCBI Taxonomy" id="1123024"/>
    <lineage>
        <taxon>Bacteria</taxon>
        <taxon>Bacillati</taxon>
        <taxon>Actinomycetota</taxon>
        <taxon>Actinomycetes</taxon>
        <taxon>Pseudonocardiales</taxon>
        <taxon>Pseudonocardiaceae</taxon>
        <taxon>Pseudonocardia</taxon>
    </lineage>
</organism>
<name>A0A511D2V3_9PSEU</name>
<reference evidence="13 14" key="1">
    <citation type="submission" date="2019-07" db="EMBL/GenBank/DDBJ databases">
        <title>Whole genome shotgun sequence of Pseudonocardia asaccharolytica NBRC 16224.</title>
        <authorList>
            <person name="Hosoyama A."/>
            <person name="Uohara A."/>
            <person name="Ohji S."/>
            <person name="Ichikawa N."/>
        </authorList>
    </citation>
    <scope>NUCLEOTIDE SEQUENCE [LARGE SCALE GENOMIC DNA]</scope>
    <source>
        <strain evidence="13 14">NBRC 16224</strain>
    </source>
</reference>
<dbReference type="InterPro" id="IPR003317">
    <property type="entry name" value="Cyt-d_oxidase_su2"/>
</dbReference>
<comment type="similarity">
    <text evidence="2">Belongs to the cytochrome ubiquinol oxidase subunit 2 family.</text>
</comment>
<keyword evidence="14" id="KW-1185">Reference proteome</keyword>
<dbReference type="PANTHER" id="PTHR43141:SF5">
    <property type="entry name" value="CYTOCHROME BD-I UBIQUINOL OXIDASE SUBUNIT 2"/>
    <property type="match status" value="1"/>
</dbReference>
<dbReference type="GO" id="GO:0019646">
    <property type="term" value="P:aerobic electron transport chain"/>
    <property type="evidence" value="ECO:0007669"/>
    <property type="project" value="TreeGrafter"/>
</dbReference>
<dbReference type="AlphaFoldDB" id="A0A511D2V3"/>
<evidence type="ECO:0000256" key="3">
    <source>
        <dbReference type="ARBA" id="ARBA00022448"/>
    </source>
</evidence>